<keyword evidence="4 7" id="KW-0812">Transmembrane</keyword>
<dbReference type="PROSITE" id="PS50850">
    <property type="entry name" value="MFS"/>
    <property type="match status" value="1"/>
</dbReference>
<feature type="transmembrane region" description="Helical" evidence="7">
    <location>
        <begin position="326"/>
        <end position="348"/>
    </location>
</feature>
<feature type="transmembrane region" description="Helical" evidence="7">
    <location>
        <begin position="389"/>
        <end position="413"/>
    </location>
</feature>
<evidence type="ECO:0000256" key="6">
    <source>
        <dbReference type="ARBA" id="ARBA00023136"/>
    </source>
</evidence>
<feature type="domain" description="Major facilitator superfamily (MFS) profile" evidence="8">
    <location>
        <begin position="21"/>
        <end position="414"/>
    </location>
</feature>
<dbReference type="AlphaFoldDB" id="A3ZLW9"/>
<accession>A3ZLW9</accession>
<feature type="transmembrane region" description="Helical" evidence="7">
    <location>
        <begin position="303"/>
        <end position="320"/>
    </location>
</feature>
<dbReference type="InterPro" id="IPR020846">
    <property type="entry name" value="MFS_dom"/>
</dbReference>
<comment type="subcellular location">
    <subcellularLocation>
        <location evidence="1">Cell membrane</location>
        <topology evidence="1">Multi-pass membrane protein</topology>
    </subcellularLocation>
</comment>
<dbReference type="eggNOG" id="COG2814">
    <property type="taxonomic scope" value="Bacteria"/>
</dbReference>
<dbReference type="OrthoDB" id="9775268at2"/>
<dbReference type="STRING" id="314230.DSM3645_10142"/>
<evidence type="ECO:0000313" key="10">
    <source>
        <dbReference type="Proteomes" id="UP000004358"/>
    </source>
</evidence>
<dbReference type="Proteomes" id="UP000004358">
    <property type="component" value="Unassembled WGS sequence"/>
</dbReference>
<feature type="transmembrane region" description="Helical" evidence="7">
    <location>
        <begin position="226"/>
        <end position="251"/>
    </location>
</feature>
<dbReference type="GO" id="GO:0022857">
    <property type="term" value="F:transmembrane transporter activity"/>
    <property type="evidence" value="ECO:0007669"/>
    <property type="project" value="InterPro"/>
</dbReference>
<organism evidence="9 10">
    <name type="scientific">Blastopirellula marina DSM 3645</name>
    <dbReference type="NCBI Taxonomy" id="314230"/>
    <lineage>
        <taxon>Bacteria</taxon>
        <taxon>Pseudomonadati</taxon>
        <taxon>Planctomycetota</taxon>
        <taxon>Planctomycetia</taxon>
        <taxon>Pirellulales</taxon>
        <taxon>Pirellulaceae</taxon>
        <taxon>Blastopirellula</taxon>
    </lineage>
</organism>
<comment type="caution">
    <text evidence="9">The sequence shown here is derived from an EMBL/GenBank/DDBJ whole genome shotgun (WGS) entry which is preliminary data.</text>
</comment>
<evidence type="ECO:0000259" key="8">
    <source>
        <dbReference type="PROSITE" id="PS50850"/>
    </source>
</evidence>
<dbReference type="InterPro" id="IPR036259">
    <property type="entry name" value="MFS_trans_sf"/>
</dbReference>
<evidence type="ECO:0000313" key="9">
    <source>
        <dbReference type="EMBL" id="EAQ82752.1"/>
    </source>
</evidence>
<reference evidence="9 10" key="1">
    <citation type="submission" date="2006-02" db="EMBL/GenBank/DDBJ databases">
        <authorList>
            <person name="Amann R."/>
            <person name="Ferriera S."/>
            <person name="Johnson J."/>
            <person name="Kravitz S."/>
            <person name="Halpern A."/>
            <person name="Remington K."/>
            <person name="Beeson K."/>
            <person name="Tran B."/>
            <person name="Rogers Y.-H."/>
            <person name="Friedman R."/>
            <person name="Venter J.C."/>
        </authorList>
    </citation>
    <scope>NUCLEOTIDE SEQUENCE [LARGE SCALE GENOMIC DNA]</scope>
    <source>
        <strain evidence="9 10">DSM 3645</strain>
    </source>
</reference>
<feature type="transmembrane region" description="Helical" evidence="7">
    <location>
        <begin position="29"/>
        <end position="53"/>
    </location>
</feature>
<dbReference type="PANTHER" id="PTHR23513">
    <property type="entry name" value="INTEGRAL MEMBRANE EFFLUX PROTEIN-RELATED"/>
    <property type="match status" value="1"/>
</dbReference>
<feature type="transmembrane region" description="Helical" evidence="7">
    <location>
        <begin position="271"/>
        <end position="291"/>
    </location>
</feature>
<keyword evidence="6 7" id="KW-0472">Membrane</keyword>
<protein>
    <submittedName>
        <fullName evidence="9">Transporter, putative</fullName>
    </submittedName>
</protein>
<evidence type="ECO:0000256" key="4">
    <source>
        <dbReference type="ARBA" id="ARBA00022692"/>
    </source>
</evidence>
<evidence type="ECO:0000256" key="1">
    <source>
        <dbReference type="ARBA" id="ARBA00004651"/>
    </source>
</evidence>
<dbReference type="Gene3D" id="1.20.1250.20">
    <property type="entry name" value="MFS general substrate transporter like domains"/>
    <property type="match status" value="1"/>
</dbReference>
<sequence length="448" mass="47205">MAHNFTPSQSAASGPAGIVRALAHRNYRLFLLGQSVSLIGTWMQQTALAWLVYEMTNSPLLLGVVAFAGQIPTFFLAPVAGALSDQFSRRRTLLLTQTIAMTQAATLAVLMWTGHIQVWQIIVLNLILGVTNAFDMPTRQAFLVDMVPQRSDLPNAIALNSSIVTGSRLVGPFAAGLLLAAFGAVPCFMFNAVSYVAVIGAYLSMRDLPQLHRAAGSKLGAGIAEGFRYAFGFPPICALLLLMALVSMMGMPMSVLLPAVASDVLHGGPDLFGLLTGATGFGAFGAAIYLASRRTVLGLGKRMAFAGMVYGVAMIVFAFSRSVPLSLGLLMITGFALMMQMAGGNTLLQTIVDEDKRGRVMSLYTMAIMGTAPIGSLIAGAIASRYGTSTAILISGVCCLAGSIGFAFILPRLRKHVAPIFRRIGVLPAVADGLETTADLQLPPEQAA</sequence>
<evidence type="ECO:0000256" key="3">
    <source>
        <dbReference type="ARBA" id="ARBA00022475"/>
    </source>
</evidence>
<dbReference type="EMBL" id="AANZ01000001">
    <property type="protein sequence ID" value="EAQ82752.1"/>
    <property type="molecule type" value="Genomic_DNA"/>
</dbReference>
<gene>
    <name evidence="9" type="ORF">DSM3645_10142</name>
</gene>
<dbReference type="HOGENOM" id="CLU_034180_11_2_0"/>
<dbReference type="Pfam" id="PF05977">
    <property type="entry name" value="MFS_3"/>
    <property type="match status" value="1"/>
</dbReference>
<name>A3ZLW9_9BACT</name>
<feature type="transmembrane region" description="Helical" evidence="7">
    <location>
        <begin position="59"/>
        <end position="80"/>
    </location>
</feature>
<evidence type="ECO:0000256" key="5">
    <source>
        <dbReference type="ARBA" id="ARBA00022989"/>
    </source>
</evidence>
<dbReference type="InterPro" id="IPR010290">
    <property type="entry name" value="TM_effector"/>
</dbReference>
<dbReference type="RefSeq" id="WP_002655622.1">
    <property type="nucleotide sequence ID" value="NZ_CH672377.1"/>
</dbReference>
<dbReference type="GO" id="GO:0005886">
    <property type="term" value="C:plasma membrane"/>
    <property type="evidence" value="ECO:0007669"/>
    <property type="project" value="UniProtKB-SubCell"/>
</dbReference>
<feature type="transmembrane region" description="Helical" evidence="7">
    <location>
        <begin position="188"/>
        <end position="205"/>
    </location>
</feature>
<feature type="transmembrane region" description="Helical" evidence="7">
    <location>
        <begin position="360"/>
        <end position="383"/>
    </location>
</feature>
<dbReference type="SUPFAM" id="SSF103473">
    <property type="entry name" value="MFS general substrate transporter"/>
    <property type="match status" value="1"/>
</dbReference>
<dbReference type="PANTHER" id="PTHR23513:SF11">
    <property type="entry name" value="STAPHYLOFERRIN A TRANSPORTER"/>
    <property type="match status" value="1"/>
</dbReference>
<evidence type="ECO:0000256" key="7">
    <source>
        <dbReference type="SAM" id="Phobius"/>
    </source>
</evidence>
<evidence type="ECO:0000256" key="2">
    <source>
        <dbReference type="ARBA" id="ARBA00022448"/>
    </source>
</evidence>
<keyword evidence="5 7" id="KW-1133">Transmembrane helix</keyword>
<dbReference type="CDD" id="cd06173">
    <property type="entry name" value="MFS_MefA_like"/>
    <property type="match status" value="1"/>
</dbReference>
<keyword evidence="2" id="KW-0813">Transport</keyword>
<keyword evidence="3" id="KW-1003">Cell membrane</keyword>
<proteinExistence type="predicted"/>